<comment type="caution">
    <text evidence="2">The sequence shown here is derived from an EMBL/GenBank/DDBJ whole genome shotgun (WGS) entry which is preliminary data.</text>
</comment>
<evidence type="ECO:0000313" key="2">
    <source>
        <dbReference type="EMBL" id="HGG98892.1"/>
    </source>
</evidence>
<dbReference type="PROSITE" id="PS51257">
    <property type="entry name" value="PROKAR_LIPOPROTEIN"/>
    <property type="match status" value="1"/>
</dbReference>
<evidence type="ECO:0000259" key="1">
    <source>
        <dbReference type="Pfam" id="PF05433"/>
    </source>
</evidence>
<feature type="domain" description="Glycine zipper 2TM" evidence="1">
    <location>
        <begin position="28"/>
        <end position="66"/>
    </location>
</feature>
<dbReference type="EMBL" id="DTHO01000003">
    <property type="protein sequence ID" value="HGG98892.1"/>
    <property type="molecule type" value="Genomic_DNA"/>
</dbReference>
<reference evidence="2" key="1">
    <citation type="journal article" date="2020" name="mSystems">
        <title>Genome- and Community-Level Interaction Insights into Carbon Utilization and Element Cycling Functions of Hydrothermarchaeota in Hydrothermal Sediment.</title>
        <authorList>
            <person name="Zhou Z."/>
            <person name="Liu Y."/>
            <person name="Xu W."/>
            <person name="Pan J."/>
            <person name="Luo Z.H."/>
            <person name="Li M."/>
        </authorList>
    </citation>
    <scope>NUCLEOTIDE SEQUENCE [LARGE SCALE GENOMIC DNA]</scope>
    <source>
        <strain evidence="2">SpSt-788</strain>
    </source>
</reference>
<proteinExistence type="predicted"/>
<dbReference type="InterPro" id="IPR008816">
    <property type="entry name" value="Gly_zipper_2TM_dom"/>
</dbReference>
<organism evidence="2">
    <name type="scientific">Thermodesulfovibrio aggregans</name>
    <dbReference type="NCBI Taxonomy" id="86166"/>
    <lineage>
        <taxon>Bacteria</taxon>
        <taxon>Pseudomonadati</taxon>
        <taxon>Nitrospirota</taxon>
        <taxon>Thermodesulfovibrionia</taxon>
        <taxon>Thermodesulfovibrionales</taxon>
        <taxon>Thermodesulfovibrionaceae</taxon>
        <taxon>Thermodesulfovibrio</taxon>
    </lineage>
</organism>
<name>A0A7C4AIH2_9BACT</name>
<protein>
    <submittedName>
        <fullName evidence="2">Glycine zipper 2TM domain-containing protein</fullName>
    </submittedName>
</protein>
<accession>A0A7C4AIH2</accession>
<gene>
    <name evidence="2" type="ORF">ENV75_00315</name>
</gene>
<dbReference type="GO" id="GO:0019867">
    <property type="term" value="C:outer membrane"/>
    <property type="evidence" value="ECO:0007669"/>
    <property type="project" value="InterPro"/>
</dbReference>
<sequence length="143" mass="15571">MRGLALILAALMLFTVACGQLQQQHYEGAGAGAVVGGIAGALLDKKNPWRGGVIGAGLGAVFGATIADISTRGSHEAYQSGKTVEYRTEDGRGVYRAEPSSDYYYKDPYTKCRKVSERVWEDGKLVKETVKEICESEKQERTY</sequence>
<dbReference type="Pfam" id="PF05433">
    <property type="entry name" value="Rick_17kDa_Anti"/>
    <property type="match status" value="1"/>
</dbReference>
<dbReference type="AlphaFoldDB" id="A0A7C4AIH2"/>